<dbReference type="InterPro" id="IPR007197">
    <property type="entry name" value="rSAM"/>
</dbReference>
<feature type="binding site" evidence="14">
    <location>
        <position position="194"/>
    </location>
    <ligand>
        <name>[4Fe-4S] cluster</name>
        <dbReference type="ChEBI" id="CHEBI:49883"/>
        <label>2</label>
        <note>4Fe-4S-S-AdoMet</note>
    </ligand>
</feature>
<evidence type="ECO:0000256" key="13">
    <source>
        <dbReference type="ARBA" id="ARBA00081141"/>
    </source>
</evidence>
<keyword evidence="3 14" id="KW-0963">Cytoplasm</keyword>
<reference evidence="19 20" key="1">
    <citation type="submission" date="2018-02" db="EMBL/GenBank/DDBJ databases">
        <title>Whole genome sequencing of endophytic bacterium.</title>
        <authorList>
            <person name="Eedara R."/>
            <person name="Podile A.R."/>
        </authorList>
    </citation>
    <scope>NUCLEOTIDE SEQUENCE [LARGE SCALE GENOMIC DNA]</scope>
    <source>
        <strain evidence="19 20">RP1T</strain>
    </source>
</reference>
<evidence type="ECO:0000259" key="17">
    <source>
        <dbReference type="PROSITE" id="PS51449"/>
    </source>
</evidence>
<dbReference type="Proteomes" id="UP000237682">
    <property type="component" value="Unassembled WGS sequence"/>
</dbReference>
<dbReference type="GO" id="GO:0051539">
    <property type="term" value="F:4 iron, 4 sulfur cluster binding"/>
    <property type="evidence" value="ECO:0007669"/>
    <property type="project" value="UniProtKB-UniRule"/>
</dbReference>
<protein>
    <recommendedName>
        <fullName evidence="11 14">tRNA-2-methylthio-N(6)-dimethylallyladenosine synthase</fullName>
        <ecNumber evidence="10 14">2.8.4.3</ecNumber>
    </recommendedName>
    <alternativeName>
        <fullName evidence="13 14">(Dimethylallyl)adenosine tRNA methylthiotransferase MiaB</fullName>
    </alternativeName>
    <alternativeName>
        <fullName evidence="12 14">tRNA-i(6)A37 methylthiotransferase</fullName>
    </alternativeName>
</protein>
<comment type="function">
    <text evidence="1 14">Catalyzes the methylthiolation of N6-(dimethylallyl)adenosine (i(6)A), leading to the formation of 2-methylthio-N6-(dimethylallyl)adenosine (ms(2)i(6)A) at position 37 in tRNAs that read codons beginning with uridine.</text>
</comment>
<evidence type="ECO:0000256" key="9">
    <source>
        <dbReference type="ARBA" id="ARBA00023014"/>
    </source>
</evidence>
<dbReference type="GO" id="GO:0035597">
    <property type="term" value="F:tRNA-2-methylthio-N(6)-dimethylallyladenosine(37) synthase activity"/>
    <property type="evidence" value="ECO:0007669"/>
    <property type="project" value="UniProtKB-EC"/>
</dbReference>
<dbReference type="InterPro" id="IPR013848">
    <property type="entry name" value="Methylthiotransferase_N"/>
</dbReference>
<keyword evidence="6 14" id="KW-0819">tRNA processing</keyword>
<evidence type="ECO:0000313" key="20">
    <source>
        <dbReference type="Proteomes" id="UP000237682"/>
    </source>
</evidence>
<feature type="domain" description="TRAM" evidence="16">
    <location>
        <begin position="408"/>
        <end position="470"/>
    </location>
</feature>
<dbReference type="GO" id="GO:0046872">
    <property type="term" value="F:metal ion binding"/>
    <property type="evidence" value="ECO:0007669"/>
    <property type="project" value="UniProtKB-KW"/>
</dbReference>
<dbReference type="Pfam" id="PF00919">
    <property type="entry name" value="UPF0004"/>
    <property type="match status" value="1"/>
</dbReference>
<dbReference type="Pfam" id="PF01938">
    <property type="entry name" value="TRAM"/>
    <property type="match status" value="1"/>
</dbReference>
<accession>A0A2S9Q7M5</accession>
<dbReference type="FunFam" id="3.40.50.12160:FF:000003">
    <property type="entry name" value="CDK5 regulatory subunit-associated protein 1"/>
    <property type="match status" value="1"/>
</dbReference>
<evidence type="ECO:0000313" key="19">
    <source>
        <dbReference type="EMBL" id="PRH85304.1"/>
    </source>
</evidence>
<dbReference type="NCBIfam" id="TIGR00089">
    <property type="entry name" value="MiaB/RimO family radical SAM methylthiotransferase"/>
    <property type="match status" value="1"/>
</dbReference>
<name>A0A2S9Q7M5_9HYPH</name>
<evidence type="ECO:0000256" key="6">
    <source>
        <dbReference type="ARBA" id="ARBA00022694"/>
    </source>
</evidence>
<dbReference type="InterPro" id="IPR058240">
    <property type="entry name" value="rSAM_sf"/>
</dbReference>
<evidence type="ECO:0000256" key="11">
    <source>
        <dbReference type="ARBA" id="ARBA00068570"/>
    </source>
</evidence>
<keyword evidence="7 14" id="KW-0479">Metal-binding</keyword>
<proteinExistence type="inferred from homology"/>
<comment type="caution">
    <text evidence="19">The sequence shown here is derived from an EMBL/GenBank/DDBJ whole genome shotgun (WGS) entry which is preliminary data.</text>
</comment>
<comment type="similarity">
    <text evidence="14">Belongs to the methylthiotransferase family. MiaB subfamily.</text>
</comment>
<dbReference type="SFLD" id="SFLDG01082">
    <property type="entry name" value="B12-binding_domain_containing"/>
    <property type="match status" value="1"/>
</dbReference>
<dbReference type="PANTHER" id="PTHR43020">
    <property type="entry name" value="CDK5 REGULATORY SUBUNIT-ASSOCIATED PROTEIN 1"/>
    <property type="match status" value="1"/>
</dbReference>
<dbReference type="SUPFAM" id="SSF102114">
    <property type="entry name" value="Radical SAM enzymes"/>
    <property type="match status" value="1"/>
</dbReference>
<dbReference type="InterPro" id="IPR023404">
    <property type="entry name" value="rSAM_horseshoe"/>
</dbReference>
<evidence type="ECO:0000256" key="4">
    <source>
        <dbReference type="ARBA" id="ARBA00022679"/>
    </source>
</evidence>
<dbReference type="PROSITE" id="PS50926">
    <property type="entry name" value="TRAM"/>
    <property type="match status" value="1"/>
</dbReference>
<feature type="region of interest" description="Disordered" evidence="15">
    <location>
        <begin position="1"/>
        <end position="23"/>
    </location>
</feature>
<dbReference type="InterPro" id="IPR002792">
    <property type="entry name" value="TRAM_dom"/>
</dbReference>
<dbReference type="RefSeq" id="WP_105864394.1">
    <property type="nucleotide sequence ID" value="NZ_PUEJ01000009.1"/>
</dbReference>
<comment type="cofactor">
    <cofactor evidence="14">
        <name>[4Fe-4S] cluster</name>
        <dbReference type="ChEBI" id="CHEBI:49883"/>
    </cofactor>
    <text evidence="14">Binds 2 [4Fe-4S] clusters. One cluster is coordinated with 3 cysteines and an exchangeable S-adenosyl-L-methionine.</text>
</comment>
<dbReference type="Gene3D" id="3.80.30.20">
    <property type="entry name" value="tm_1862 like domain"/>
    <property type="match status" value="1"/>
</dbReference>
<comment type="catalytic activity">
    <reaction evidence="14">
        <text>N(6)-dimethylallyladenosine(37) in tRNA + (sulfur carrier)-SH + AH2 + 2 S-adenosyl-L-methionine = 2-methylsulfanyl-N(6)-dimethylallyladenosine(37) in tRNA + (sulfur carrier)-H + 5'-deoxyadenosine + L-methionine + A + S-adenosyl-L-homocysteine + 2 H(+)</text>
        <dbReference type="Rhea" id="RHEA:37067"/>
        <dbReference type="Rhea" id="RHEA-COMP:10375"/>
        <dbReference type="Rhea" id="RHEA-COMP:10376"/>
        <dbReference type="Rhea" id="RHEA-COMP:14737"/>
        <dbReference type="Rhea" id="RHEA-COMP:14739"/>
        <dbReference type="ChEBI" id="CHEBI:13193"/>
        <dbReference type="ChEBI" id="CHEBI:15378"/>
        <dbReference type="ChEBI" id="CHEBI:17319"/>
        <dbReference type="ChEBI" id="CHEBI:17499"/>
        <dbReference type="ChEBI" id="CHEBI:29917"/>
        <dbReference type="ChEBI" id="CHEBI:57844"/>
        <dbReference type="ChEBI" id="CHEBI:57856"/>
        <dbReference type="ChEBI" id="CHEBI:59789"/>
        <dbReference type="ChEBI" id="CHEBI:64428"/>
        <dbReference type="ChEBI" id="CHEBI:74415"/>
        <dbReference type="ChEBI" id="CHEBI:74417"/>
        <dbReference type="EC" id="2.8.4.3"/>
    </reaction>
</comment>
<evidence type="ECO:0000256" key="7">
    <source>
        <dbReference type="ARBA" id="ARBA00022723"/>
    </source>
</evidence>
<dbReference type="SMART" id="SM00729">
    <property type="entry name" value="Elp3"/>
    <property type="match status" value="1"/>
</dbReference>
<dbReference type="OrthoDB" id="9805215at2"/>
<evidence type="ECO:0000256" key="8">
    <source>
        <dbReference type="ARBA" id="ARBA00023004"/>
    </source>
</evidence>
<feature type="binding site" evidence="14">
    <location>
        <position position="191"/>
    </location>
    <ligand>
        <name>[4Fe-4S] cluster</name>
        <dbReference type="ChEBI" id="CHEBI:49883"/>
        <label>2</label>
        <note>4Fe-4S-S-AdoMet</note>
    </ligand>
</feature>
<feature type="binding site" evidence="14">
    <location>
        <position position="71"/>
    </location>
    <ligand>
        <name>[4Fe-4S] cluster</name>
        <dbReference type="ChEBI" id="CHEBI:49883"/>
        <label>1</label>
    </ligand>
</feature>
<dbReference type="SFLD" id="SFLDF00273">
    <property type="entry name" value="(dimethylallyl)adenosine_tRNA"/>
    <property type="match status" value="1"/>
</dbReference>
<dbReference type="GO" id="GO:0005829">
    <property type="term" value="C:cytosol"/>
    <property type="evidence" value="ECO:0007669"/>
    <property type="project" value="TreeGrafter"/>
</dbReference>
<evidence type="ECO:0000259" key="18">
    <source>
        <dbReference type="PROSITE" id="PS51918"/>
    </source>
</evidence>
<organism evidence="19 20">
    <name type="scientific">Labrys okinawensis</name>
    <dbReference type="NCBI Taxonomy" id="346911"/>
    <lineage>
        <taxon>Bacteria</taxon>
        <taxon>Pseudomonadati</taxon>
        <taxon>Pseudomonadota</taxon>
        <taxon>Alphaproteobacteria</taxon>
        <taxon>Hyphomicrobiales</taxon>
        <taxon>Xanthobacteraceae</taxon>
        <taxon>Labrys</taxon>
    </lineage>
</organism>
<dbReference type="SFLD" id="SFLDG01061">
    <property type="entry name" value="methylthiotransferase"/>
    <property type="match status" value="1"/>
</dbReference>
<evidence type="ECO:0000256" key="14">
    <source>
        <dbReference type="HAMAP-Rule" id="MF_01864"/>
    </source>
</evidence>
<dbReference type="CDD" id="cd01335">
    <property type="entry name" value="Radical_SAM"/>
    <property type="match status" value="1"/>
</dbReference>
<feature type="binding site" evidence="14">
    <location>
        <position position="35"/>
    </location>
    <ligand>
        <name>[4Fe-4S] cluster</name>
        <dbReference type="ChEBI" id="CHEBI:49883"/>
        <label>1</label>
    </ligand>
</feature>
<dbReference type="Gene3D" id="3.40.50.12160">
    <property type="entry name" value="Methylthiotransferase, N-terminal domain"/>
    <property type="match status" value="1"/>
</dbReference>
<keyword evidence="20" id="KW-1185">Reference proteome</keyword>
<dbReference type="PANTHER" id="PTHR43020:SF2">
    <property type="entry name" value="MITOCHONDRIAL TRNA METHYLTHIOTRANSFERASE CDK5RAP1"/>
    <property type="match status" value="1"/>
</dbReference>
<dbReference type="HAMAP" id="MF_01864">
    <property type="entry name" value="tRNA_metthiotr_MiaB"/>
    <property type="match status" value="1"/>
</dbReference>
<feature type="domain" description="MTTase N-terminal" evidence="17">
    <location>
        <begin position="26"/>
        <end position="146"/>
    </location>
</feature>
<dbReference type="InterPro" id="IPR005839">
    <property type="entry name" value="Methylthiotransferase"/>
</dbReference>
<comment type="subunit">
    <text evidence="14">Monomer.</text>
</comment>
<dbReference type="PROSITE" id="PS01278">
    <property type="entry name" value="MTTASE_RADICAL"/>
    <property type="match status" value="1"/>
</dbReference>
<dbReference type="NCBIfam" id="TIGR01574">
    <property type="entry name" value="miaB-methiolase"/>
    <property type="match status" value="1"/>
</dbReference>
<dbReference type="PROSITE" id="PS51918">
    <property type="entry name" value="RADICAL_SAM"/>
    <property type="match status" value="1"/>
</dbReference>
<dbReference type="InterPro" id="IPR020612">
    <property type="entry name" value="Methylthiotransferase_CS"/>
</dbReference>
<dbReference type="PROSITE" id="PS51449">
    <property type="entry name" value="MTTASE_N"/>
    <property type="match status" value="1"/>
</dbReference>
<feature type="binding site" evidence="14">
    <location>
        <position position="109"/>
    </location>
    <ligand>
        <name>[4Fe-4S] cluster</name>
        <dbReference type="ChEBI" id="CHEBI:49883"/>
        <label>1</label>
    </ligand>
</feature>
<gene>
    <name evidence="14" type="primary">miaB</name>
    <name evidence="19" type="ORF">C5L14_22935</name>
</gene>
<dbReference type="InterPro" id="IPR038135">
    <property type="entry name" value="Methylthiotransferase_N_sf"/>
</dbReference>
<dbReference type="AlphaFoldDB" id="A0A2S9Q7M5"/>
<keyword evidence="9 14" id="KW-0411">Iron-sulfur</keyword>
<evidence type="ECO:0000256" key="12">
    <source>
        <dbReference type="ARBA" id="ARBA00080698"/>
    </source>
</evidence>
<feature type="domain" description="Radical SAM core" evidence="18">
    <location>
        <begin position="173"/>
        <end position="407"/>
    </location>
</feature>
<comment type="subcellular location">
    <subcellularLocation>
        <location evidence="14">Cytoplasm</location>
    </subcellularLocation>
</comment>
<keyword evidence="4 14" id="KW-0808">Transferase</keyword>
<evidence type="ECO:0000256" key="10">
    <source>
        <dbReference type="ARBA" id="ARBA00033765"/>
    </source>
</evidence>
<dbReference type="InterPro" id="IPR006463">
    <property type="entry name" value="MiaB_methiolase"/>
</dbReference>
<dbReference type="Pfam" id="PF04055">
    <property type="entry name" value="Radical_SAM"/>
    <property type="match status" value="1"/>
</dbReference>
<dbReference type="EC" id="2.8.4.3" evidence="10 14"/>
<evidence type="ECO:0000256" key="1">
    <source>
        <dbReference type="ARBA" id="ARBA00003234"/>
    </source>
</evidence>
<dbReference type="FunFam" id="3.80.30.20:FF:000001">
    <property type="entry name" value="tRNA-2-methylthio-N(6)-dimethylallyladenosine synthase 2"/>
    <property type="match status" value="1"/>
</dbReference>
<evidence type="ECO:0000256" key="3">
    <source>
        <dbReference type="ARBA" id="ARBA00022490"/>
    </source>
</evidence>
<keyword evidence="5 14" id="KW-0949">S-adenosyl-L-methionine</keyword>
<evidence type="ECO:0000259" key="16">
    <source>
        <dbReference type="PROSITE" id="PS50926"/>
    </source>
</evidence>
<dbReference type="SFLD" id="SFLDS00029">
    <property type="entry name" value="Radical_SAM"/>
    <property type="match status" value="1"/>
</dbReference>
<keyword evidence="2 14" id="KW-0004">4Fe-4S</keyword>
<sequence length="478" mass="52394">MIPDETEIERPQNPHGDAGSGDTRAKTVFIKSYGCQMNVYDSQRMADSLAPTGYVETSNPDEADLVILNTCHIREKAAEKVYSEIGRLRVARDERRRQGGDLKIAVAGCVAQAEGQEILRRAPAVDLVVGPQAYHRLPDLLAKADGTSKPVDTDFPVEDKFSILPPPRRDKTLARGPSAFVTVQEGCDKFCTFCVVPYTRGAETSRPVAAIVAEVERLAEAGVREISLLGQNVNAYHGEGPDGRAWTLGQLVHRLARIEPVVRLRYTTSHPRDMDDTLIEAHRDLPALMPFLHLPVQSGSDRILDVMNRKHTAAEYLKLIEKIRHVRPDMAFSSDFIVGFPGETDADFEATLRLIEEVTYVSAYSFKYSPRPGTPGAGMTDQVDEAVKAARLARLQALTEGQQKTFNQASIGRTMDVLFDRKGKRPGQIAGRTPYLQAVQIEADDSLIGTVAPVEITATGAWSLHGVLAGADLREAVA</sequence>
<evidence type="ECO:0000256" key="2">
    <source>
        <dbReference type="ARBA" id="ARBA00022485"/>
    </source>
</evidence>
<dbReference type="EMBL" id="PUEJ01000009">
    <property type="protein sequence ID" value="PRH85304.1"/>
    <property type="molecule type" value="Genomic_DNA"/>
</dbReference>
<evidence type="ECO:0000256" key="15">
    <source>
        <dbReference type="SAM" id="MobiDB-lite"/>
    </source>
</evidence>
<dbReference type="InterPro" id="IPR006638">
    <property type="entry name" value="Elp3/MiaA/NifB-like_rSAM"/>
</dbReference>
<feature type="binding site" evidence="14">
    <location>
        <position position="187"/>
    </location>
    <ligand>
        <name>[4Fe-4S] cluster</name>
        <dbReference type="ChEBI" id="CHEBI:49883"/>
        <label>2</label>
        <note>4Fe-4S-S-AdoMet</note>
    </ligand>
</feature>
<evidence type="ECO:0000256" key="5">
    <source>
        <dbReference type="ARBA" id="ARBA00022691"/>
    </source>
</evidence>
<keyword evidence="8 14" id="KW-0408">Iron</keyword>